<protein>
    <recommendedName>
        <fullName evidence="4">DUF1983 domain-containing protein</fullName>
    </recommendedName>
</protein>
<reference evidence="2 3" key="1">
    <citation type="submission" date="2023-02" db="EMBL/GenBank/DDBJ databases">
        <title>Genome sequence of Sphingomonas naphthae.</title>
        <authorList>
            <person name="Kim S."/>
            <person name="Heo J."/>
            <person name="Kwon S.-W."/>
        </authorList>
    </citation>
    <scope>NUCLEOTIDE SEQUENCE [LARGE SCALE GENOMIC DNA]</scope>
    <source>
        <strain evidence="2 3">KACC 18716</strain>
    </source>
</reference>
<feature type="region of interest" description="Disordered" evidence="1">
    <location>
        <begin position="421"/>
        <end position="445"/>
    </location>
</feature>
<name>A0ABY7TQU0_9SPHN</name>
<gene>
    <name evidence="2" type="ORF">PQ455_07450</name>
</gene>
<evidence type="ECO:0000256" key="1">
    <source>
        <dbReference type="SAM" id="MobiDB-lite"/>
    </source>
</evidence>
<evidence type="ECO:0000313" key="2">
    <source>
        <dbReference type="EMBL" id="WCT75041.1"/>
    </source>
</evidence>
<evidence type="ECO:0008006" key="4">
    <source>
        <dbReference type="Google" id="ProtNLM"/>
    </source>
</evidence>
<dbReference type="Proteomes" id="UP001220395">
    <property type="component" value="Chromosome"/>
</dbReference>
<evidence type="ECO:0000313" key="3">
    <source>
        <dbReference type="Proteomes" id="UP001220395"/>
    </source>
</evidence>
<proteinExistence type="predicted"/>
<organism evidence="2 3">
    <name type="scientific">Sphingomonas naphthae</name>
    <dbReference type="NCBI Taxonomy" id="1813468"/>
    <lineage>
        <taxon>Bacteria</taxon>
        <taxon>Pseudomonadati</taxon>
        <taxon>Pseudomonadota</taxon>
        <taxon>Alphaproteobacteria</taxon>
        <taxon>Sphingomonadales</taxon>
        <taxon>Sphingomonadaceae</taxon>
        <taxon>Sphingomonas</taxon>
    </lineage>
</organism>
<accession>A0ABY7TQU0</accession>
<dbReference type="EMBL" id="CP117411">
    <property type="protein sequence ID" value="WCT75041.1"/>
    <property type="molecule type" value="Genomic_DNA"/>
</dbReference>
<dbReference type="RefSeq" id="WP_273690555.1">
    <property type="nucleotide sequence ID" value="NZ_CP117411.1"/>
</dbReference>
<keyword evidence="3" id="KW-1185">Reference proteome</keyword>
<sequence length="874" mass="91217">MKVVTAASEVIDLGTTETTPTVGIVDYSRRETDEFGVTTVVQRGFARRMSVRFALPFDQVDGVQRRLADLRATSARWVADDRFASLAVNGFFKDFELDLNVPPVSHCTLTVEGLTVTEPLTDSGADPAPDDQSSSLQLLRPAVVTTGALIAASVPEDDHAEWSAGATYLIGARVIRAATHRVYESLTTGNVGNDPAGAGATAWLDVGPTNRWAMFDQALGTATVATGVMAVTLSAGFVNAVALLDVTANTVRVQAPGYDRTVSASGGTVTFLDVPATTGQVTVTIAGSGPISVGTLLAGQLMGLGITEASPTAGITDFSRKEVDDFGEVTIVQRAWAKRMTARALIETTALDDVMARIAAVRARPVLWIGKAGTDALTIYGFFRDFSIEVDQNVSKLSLSIEGLSTAAPPSAGLPAATVPWTGVGDEDPTRPRPQDGATVGAPTGTNVAGVPAQQLIDDLDQVIENLDIARQDINIHTPSIFDLAKTVALLNGLMQAKTTLDGKPIGTVVSDVRTIGESTVEELHLIGAKNGAGTAFLMNLGTVQVAAGVSLAQRFDQLEAHANDAASAVSTSLSQAIADEAEQRAIQINTVRAELEDGIDAATQSTVEAFTSADEALAQRIDEGEANFGDLSGQFTDSLAAQADINGATSDALAQVAATLEGPDGLEARTSFLMSAAVDVGGGTVSKAVLSLVAGPAGSLRVAGIVATNTGETSTLDLDFDSTRIFQPDGELLFEANGDGVFMPRARVTRLTGNAAVIPITVIRVDPITPTGRANYITAATATFDLPERGVVEVSCNIKQDFSTQTAYGFRILLNGSIAFDEGAFGDQDFIQIEADDEIEAGAVTAELQYAADAGSTLKRRSMKIRAYPNTEG</sequence>